<sequence length="66" mass="7713">MDKFKIEAVRQVTEKGYSIAEVTDRFGTTTHSLYAWVNKYDAKSSQIVLAQIDRVEEIEILKRTKY</sequence>
<dbReference type="GO" id="GO:0006313">
    <property type="term" value="P:DNA transposition"/>
    <property type="evidence" value="ECO:0007669"/>
    <property type="project" value="InterPro"/>
</dbReference>
<evidence type="ECO:0000313" key="2">
    <source>
        <dbReference type="EMBL" id="HCK30049.1"/>
    </source>
</evidence>
<dbReference type="AlphaFoldDB" id="A0A3D2SKS0"/>
<name>A0A3D2SKS0_9GAMM</name>
<dbReference type="GO" id="GO:0004803">
    <property type="term" value="F:transposase activity"/>
    <property type="evidence" value="ECO:0007669"/>
    <property type="project" value="InterPro"/>
</dbReference>
<dbReference type="Gene3D" id="1.10.10.60">
    <property type="entry name" value="Homeodomain-like"/>
    <property type="match status" value="1"/>
</dbReference>
<comment type="caution">
    <text evidence="2">The sequence shown here is derived from an EMBL/GenBank/DDBJ whole genome shotgun (WGS) entry which is preliminary data.</text>
</comment>
<dbReference type="EMBL" id="DPVE01000137">
    <property type="protein sequence ID" value="HCK30049.1"/>
    <property type="molecule type" value="Genomic_DNA"/>
</dbReference>
<proteinExistence type="inferred from homology"/>
<evidence type="ECO:0000256" key="1">
    <source>
        <dbReference type="ARBA" id="ARBA00009964"/>
    </source>
</evidence>
<reference evidence="2 3" key="1">
    <citation type="journal article" date="2018" name="Nat. Biotechnol.">
        <title>A standardized bacterial taxonomy based on genome phylogeny substantially revises the tree of life.</title>
        <authorList>
            <person name="Parks D.H."/>
            <person name="Chuvochina M."/>
            <person name="Waite D.W."/>
            <person name="Rinke C."/>
            <person name="Skarshewski A."/>
            <person name="Chaumeil P.A."/>
            <person name="Hugenholtz P."/>
        </authorList>
    </citation>
    <scope>NUCLEOTIDE SEQUENCE [LARGE SCALE GENOMIC DNA]</scope>
    <source>
        <strain evidence="2">UBA9669</strain>
    </source>
</reference>
<organism evidence="2 3">
    <name type="scientific">Acinetobacter ursingii</name>
    <dbReference type="NCBI Taxonomy" id="108980"/>
    <lineage>
        <taxon>Bacteria</taxon>
        <taxon>Pseudomonadati</taxon>
        <taxon>Pseudomonadota</taxon>
        <taxon>Gammaproteobacteria</taxon>
        <taxon>Moraxellales</taxon>
        <taxon>Moraxellaceae</taxon>
        <taxon>Acinetobacter</taxon>
    </lineage>
</organism>
<dbReference type="Proteomes" id="UP000263596">
    <property type="component" value="Unassembled WGS sequence"/>
</dbReference>
<dbReference type="SUPFAM" id="SSF46689">
    <property type="entry name" value="Homeodomain-like"/>
    <property type="match status" value="1"/>
</dbReference>
<dbReference type="InterPro" id="IPR002514">
    <property type="entry name" value="Transposase_8"/>
</dbReference>
<comment type="similarity">
    <text evidence="1">Belongs to the transposase 8 family.</text>
</comment>
<dbReference type="InterPro" id="IPR009057">
    <property type="entry name" value="Homeodomain-like_sf"/>
</dbReference>
<protein>
    <recommendedName>
        <fullName evidence="4">Transposase</fullName>
    </recommendedName>
</protein>
<dbReference type="Pfam" id="PF01527">
    <property type="entry name" value="HTH_Tnp_1"/>
    <property type="match status" value="1"/>
</dbReference>
<accession>A0A3D2SKS0</accession>
<evidence type="ECO:0000313" key="3">
    <source>
        <dbReference type="Proteomes" id="UP000263596"/>
    </source>
</evidence>
<evidence type="ECO:0008006" key="4">
    <source>
        <dbReference type="Google" id="ProtNLM"/>
    </source>
</evidence>
<gene>
    <name evidence="2" type="ORF">DHW29_07590</name>
</gene>
<dbReference type="RefSeq" id="WP_151675558.1">
    <property type="nucleotide sequence ID" value="NZ_BKFK01000001.1"/>
</dbReference>
<dbReference type="GO" id="GO:0003677">
    <property type="term" value="F:DNA binding"/>
    <property type="evidence" value="ECO:0007669"/>
    <property type="project" value="InterPro"/>
</dbReference>